<name>A0A0G1XPF8_9BACT</name>
<dbReference type="Pfam" id="PF19778">
    <property type="entry name" value="RE_endonuc"/>
    <property type="match status" value="1"/>
</dbReference>
<proteinExistence type="predicted"/>
<protein>
    <submittedName>
        <fullName evidence="3">Type III site-specific deoxyribonuclease</fullName>
    </submittedName>
</protein>
<dbReference type="SUPFAM" id="SSF52540">
    <property type="entry name" value="P-loop containing nucleoside triphosphate hydrolases"/>
    <property type="match status" value="1"/>
</dbReference>
<dbReference type="GO" id="GO:0015668">
    <property type="term" value="F:type III site-specific deoxyribonuclease activity"/>
    <property type="evidence" value="ECO:0007669"/>
    <property type="project" value="InterPro"/>
</dbReference>
<dbReference type="PATRIC" id="fig|1618980.3.peg.126"/>
<evidence type="ECO:0000313" key="4">
    <source>
        <dbReference type="Proteomes" id="UP000034711"/>
    </source>
</evidence>
<dbReference type="InterPro" id="IPR045572">
    <property type="entry name" value="RE_endonuc_C"/>
</dbReference>
<dbReference type="GO" id="GO:0005524">
    <property type="term" value="F:ATP binding"/>
    <property type="evidence" value="ECO:0007669"/>
    <property type="project" value="InterPro"/>
</dbReference>
<dbReference type="Gene3D" id="3.40.50.300">
    <property type="entry name" value="P-loop containing nucleotide triphosphate hydrolases"/>
    <property type="match status" value="2"/>
</dbReference>
<dbReference type="InterPro" id="IPR006935">
    <property type="entry name" value="Helicase/UvrB_N"/>
</dbReference>
<dbReference type="GO" id="GO:0003677">
    <property type="term" value="F:DNA binding"/>
    <property type="evidence" value="ECO:0007669"/>
    <property type="project" value="InterPro"/>
</dbReference>
<dbReference type="InterPro" id="IPR027417">
    <property type="entry name" value="P-loop_NTPase"/>
</dbReference>
<accession>A0A0G1XPF8</accession>
<organism evidence="3 4">
    <name type="scientific">Candidatus Uhrbacteria bacterium GW2011_GWA2_53_10</name>
    <dbReference type="NCBI Taxonomy" id="1618980"/>
    <lineage>
        <taxon>Bacteria</taxon>
        <taxon>Candidatus Uhriibacteriota</taxon>
    </lineage>
</organism>
<evidence type="ECO:0000259" key="1">
    <source>
        <dbReference type="Pfam" id="PF04851"/>
    </source>
</evidence>
<feature type="domain" description="Type III restriction enzyme C-terminal endonuclease" evidence="2">
    <location>
        <begin position="781"/>
        <end position="882"/>
    </location>
</feature>
<dbReference type="Proteomes" id="UP000034711">
    <property type="component" value="Unassembled WGS sequence"/>
</dbReference>
<reference evidence="3 4" key="1">
    <citation type="journal article" date="2015" name="Nature">
        <title>rRNA introns, odd ribosomes, and small enigmatic genomes across a large radiation of phyla.</title>
        <authorList>
            <person name="Brown C.T."/>
            <person name="Hug L.A."/>
            <person name="Thomas B.C."/>
            <person name="Sharon I."/>
            <person name="Castelle C.J."/>
            <person name="Singh A."/>
            <person name="Wilkins M.J."/>
            <person name="Williams K.H."/>
            <person name="Banfield J.F."/>
        </authorList>
    </citation>
    <scope>NUCLEOTIDE SEQUENCE [LARGE SCALE GENOMIC DNA]</scope>
</reference>
<evidence type="ECO:0000313" key="3">
    <source>
        <dbReference type="EMBL" id="KKW33113.1"/>
    </source>
</evidence>
<evidence type="ECO:0000259" key="2">
    <source>
        <dbReference type="Pfam" id="PF19778"/>
    </source>
</evidence>
<dbReference type="AlphaFoldDB" id="A0A0G1XPF8"/>
<sequence>MIIVRPRQSLLDDAQRFYDVSIVAYCESMIEYLRHYNCAMLKLHFEPNLQYQLDAIAAVTRLFEGAPYVRPEDRLFFGVYANDLRIEPAAVSENRNRIAKEAGILNPKPVDEWDFSVEMETGTGKTYVYLRTIFELNKTYGLSKFIILVPSIAVKEGVLKTLEIAADHFKSIYSVNHRAFAYNSKKPAMIRSYAQSGDLQIMVMNVQAFNTDDRIINQERDSNGGEKLIELIRQMRPVIIMDEPQEGMDSANMVKRLEELNPILKLRYSATHKVVKNLIHQLTPFDAYNKRLVKQVEVLSVHEENKESSTNIVVHGVDFESGKQPHARIGVMVRLTGGGFKMKKIKVTKDDDLGKKTKNPAYEGWVVDRVWKDLGDEISRVRFTNGTELAEGASHGADKEAVFREQIRLTIGSHFKKKERLKDQNIKVLSLFFIDRVANYQDEDGLIRRLFIECYGEEYRKKYGKAAANVAAVHNGYFAKTGKGEWTDSEAAMSKNAEIFDLIMRDKEQLLSFDEPLEFIFSHSALGVGWDNPNIFNICTLNEIESVIQKRQEIGRGLRICVDQTGNRVRDPEKMESGDPEGFWGDRAKELTPKDARRALTKVCRNKAVFESSDFDRLWEVISRKTKYTVHFDEQTIVDDCVRNLDGLSVPPPRVQATLTRITGMEQKKDGEIVIGTEYGGDNVTDIGTASAPKVDLVSDLSNETWLSMGAVEQILDGMRNQKKIAQNPVAFLSKASSAMKQIVKHAMVRCVRYEALSDRYSKDDFKDAFETYQNALKVNHGVYDHVVWDSKIEEQFAQDIDGENRVRCFIKLPEWYKIPTPIGSYNPDWALVIEKRSLNEGEATTYHFVVETKGFQGGVPVLNEEEREKIGCAIQHFKAIGLEEYYLTDSFPVLTDEDQRPMWKAENTRL</sequence>
<dbReference type="Pfam" id="PF04851">
    <property type="entry name" value="ResIII"/>
    <property type="match status" value="1"/>
</dbReference>
<dbReference type="EMBL" id="LCRI01000005">
    <property type="protein sequence ID" value="KKW33113.1"/>
    <property type="molecule type" value="Genomic_DNA"/>
</dbReference>
<feature type="domain" description="Helicase/UvrB N-terminal" evidence="1">
    <location>
        <begin position="113"/>
        <end position="272"/>
    </location>
</feature>
<comment type="caution">
    <text evidence="3">The sequence shown here is derived from an EMBL/GenBank/DDBJ whole genome shotgun (WGS) entry which is preliminary data.</text>
</comment>
<gene>
    <name evidence="3" type="ORF">UY77_C0005G0003</name>
</gene>